<evidence type="ECO:0008006" key="4">
    <source>
        <dbReference type="Google" id="ProtNLM"/>
    </source>
</evidence>
<dbReference type="Proteomes" id="UP001062901">
    <property type="component" value="Unassembled WGS sequence"/>
</dbReference>
<name>A0ABQ0NWN2_9PROT</name>
<evidence type="ECO:0000256" key="1">
    <source>
        <dbReference type="SAM" id="Phobius"/>
    </source>
</evidence>
<keyword evidence="3" id="KW-1185">Reference proteome</keyword>
<dbReference type="EMBL" id="BAQD01000003">
    <property type="protein sequence ID" value="GBQ05169.1"/>
    <property type="molecule type" value="Genomic_DNA"/>
</dbReference>
<keyword evidence="1" id="KW-1133">Transmembrane helix</keyword>
<gene>
    <name evidence="2" type="ORF">AA15669_0340</name>
</gene>
<organism evidence="2 3">
    <name type="scientific">Saccharibacter floricola DSM 15669</name>
    <dbReference type="NCBI Taxonomy" id="1123227"/>
    <lineage>
        <taxon>Bacteria</taxon>
        <taxon>Pseudomonadati</taxon>
        <taxon>Pseudomonadota</taxon>
        <taxon>Alphaproteobacteria</taxon>
        <taxon>Acetobacterales</taxon>
        <taxon>Acetobacteraceae</taxon>
        <taxon>Saccharibacter</taxon>
    </lineage>
</organism>
<proteinExistence type="predicted"/>
<keyword evidence="1" id="KW-0812">Transmembrane</keyword>
<protein>
    <recommendedName>
        <fullName evidence="4">CHAD domain-containing protein</fullName>
    </recommendedName>
</protein>
<sequence>MFPFSLPTRLKRLKTPRCSQESLETVFNYVLLDDVPYPNTPLPSDVLPRSTSEEIMENYRLCWQLLEFGVHRPQFRALTKRIARTGHASVDEQRAFKYARAKFKHMRFACANLSKAHRYPLILHIVTIIMGNMQDAFKNNQRLSTFINGCFLWVALTPAFYWFIQLSLLTLRLDNPEGVLAYQRKQNTKLAHLMETLDATTGHEFHIMRKIISRRVAYNDSLRTIRPSESLNQLSEYLATINGMMGDMHDDLIEKKLNGTQHYRRDRFEAPHEIIKRITVFLTRSKALTPD</sequence>
<comment type="caution">
    <text evidence="2">The sequence shown here is derived from an EMBL/GenBank/DDBJ whole genome shotgun (WGS) entry which is preliminary data.</text>
</comment>
<dbReference type="RefSeq" id="WP_018979888.1">
    <property type="nucleotide sequence ID" value="NZ_BAQD01000003.1"/>
</dbReference>
<keyword evidence="1" id="KW-0472">Membrane</keyword>
<evidence type="ECO:0000313" key="3">
    <source>
        <dbReference type="Proteomes" id="UP001062901"/>
    </source>
</evidence>
<evidence type="ECO:0000313" key="2">
    <source>
        <dbReference type="EMBL" id="GBQ05169.1"/>
    </source>
</evidence>
<accession>A0ABQ0NWN2</accession>
<feature type="transmembrane region" description="Helical" evidence="1">
    <location>
        <begin position="145"/>
        <end position="164"/>
    </location>
</feature>
<reference evidence="2" key="1">
    <citation type="submission" date="2013-04" db="EMBL/GenBank/DDBJ databases">
        <title>The genome sequencing project of 58 acetic acid bacteria.</title>
        <authorList>
            <person name="Okamoto-Kainuma A."/>
            <person name="Ishikawa M."/>
            <person name="Umino S."/>
            <person name="Koizumi Y."/>
            <person name="Shiwa Y."/>
            <person name="Yoshikawa H."/>
            <person name="Matsutani M."/>
            <person name="Matsushita K."/>
        </authorList>
    </citation>
    <scope>NUCLEOTIDE SEQUENCE</scope>
    <source>
        <strain evidence="2">DSM 15669</strain>
    </source>
</reference>